<gene>
    <name evidence="3" type="ORF">Agabi119p4_10982</name>
</gene>
<protein>
    <recommendedName>
        <fullName evidence="2">Nephrocystin 3-like N-terminal domain-containing protein</fullName>
    </recommendedName>
</protein>
<organism evidence="3 4">
    <name type="scientific">Agaricus bisporus var. burnettii</name>
    <dbReference type="NCBI Taxonomy" id="192524"/>
    <lineage>
        <taxon>Eukaryota</taxon>
        <taxon>Fungi</taxon>
        <taxon>Dikarya</taxon>
        <taxon>Basidiomycota</taxon>
        <taxon>Agaricomycotina</taxon>
        <taxon>Agaricomycetes</taxon>
        <taxon>Agaricomycetidae</taxon>
        <taxon>Agaricales</taxon>
        <taxon>Agaricineae</taxon>
        <taxon>Agaricaceae</taxon>
        <taxon>Agaricus</taxon>
    </lineage>
</organism>
<evidence type="ECO:0000313" key="4">
    <source>
        <dbReference type="Proteomes" id="UP000629468"/>
    </source>
</evidence>
<name>A0A8H7C0Y3_AGABI</name>
<comment type="caution">
    <text evidence="3">The sequence shown here is derived from an EMBL/GenBank/DDBJ whole genome shotgun (WGS) entry which is preliminary data.</text>
</comment>
<dbReference type="SUPFAM" id="SSF52540">
    <property type="entry name" value="P-loop containing nucleoside triphosphate hydrolases"/>
    <property type="match status" value="1"/>
</dbReference>
<dbReference type="Proteomes" id="UP000629468">
    <property type="component" value="Unassembled WGS sequence"/>
</dbReference>
<keyword evidence="1" id="KW-0677">Repeat</keyword>
<dbReference type="PANTHER" id="PTHR10039:SF14">
    <property type="entry name" value="NACHT DOMAIN-CONTAINING PROTEIN"/>
    <property type="match status" value="1"/>
</dbReference>
<evidence type="ECO:0000313" key="3">
    <source>
        <dbReference type="EMBL" id="KAF7760306.1"/>
    </source>
</evidence>
<proteinExistence type="predicted"/>
<dbReference type="Gene3D" id="3.40.50.300">
    <property type="entry name" value="P-loop containing nucleotide triphosphate hydrolases"/>
    <property type="match status" value="1"/>
</dbReference>
<evidence type="ECO:0000256" key="1">
    <source>
        <dbReference type="ARBA" id="ARBA00022737"/>
    </source>
</evidence>
<evidence type="ECO:0000259" key="2">
    <source>
        <dbReference type="Pfam" id="PF24883"/>
    </source>
</evidence>
<dbReference type="PANTHER" id="PTHR10039">
    <property type="entry name" value="AMELOGENIN"/>
    <property type="match status" value="1"/>
</dbReference>
<dbReference type="EMBL" id="JABXXO010000015">
    <property type="protein sequence ID" value="KAF7760306.1"/>
    <property type="molecule type" value="Genomic_DNA"/>
</dbReference>
<dbReference type="InterPro" id="IPR056884">
    <property type="entry name" value="NPHP3-like_N"/>
</dbReference>
<dbReference type="AlphaFoldDB" id="A0A8H7C0Y3"/>
<accession>A0A8H7C0Y3</accession>
<dbReference type="InterPro" id="IPR027417">
    <property type="entry name" value="P-loop_NTPase"/>
</dbReference>
<reference evidence="3 4" key="1">
    <citation type="journal article" name="Sci. Rep.">
        <title>Telomere-to-telomere assembled and centromere annotated genomes of the two main subspecies of the button mushroom Agaricus bisporus reveal especially polymorphic chromosome ends.</title>
        <authorList>
            <person name="Sonnenberg A.S.M."/>
            <person name="Sedaghat-Telgerd N."/>
            <person name="Lavrijssen B."/>
            <person name="Ohm R.A."/>
            <person name="Hendrickx P.M."/>
            <person name="Scholtmeijer K."/>
            <person name="Baars J.J.P."/>
            <person name="van Peer A."/>
        </authorList>
    </citation>
    <scope>NUCLEOTIDE SEQUENCE [LARGE SCALE GENOMIC DNA]</scope>
    <source>
        <strain evidence="3 4">H119_p4</strain>
    </source>
</reference>
<sequence>MVLKWLPRFKNFSPSETRNVGKPARPETPSYGALHSEGIFPNATGFVFQNPVMFDMQNPQVYNTVHNTILHGPTALERLFPYTCPGATVDSSARHPPPRCHANTRQRTLSILQNWVNDPQRCWKAIWLRGYAGTGKSAVAQTFGESCIEKHRLGAAYFFSRTNGRNDQKTVIPTIAYQLSLHLVEYRALLASYIANDPAIFEKTPRTQFRHLIVEPLSMLQMSDQSFFKEPLVIILDGLDECKGIDEQCELVEMIGEVVSLKTDLPLLWLITSRPELHLKSLFSRAEFAIACGREILVIDAETRDDVERFLRNGFDGIRARYPYVTDASWPSLEQFGEVAYVSSGLFVLASTIIKYIGDPSCGNPVRRLENFLAFVENAKFAATDSPLQSFDLLYSQILSDIPTDVLPTTKRIINAFIQSPGYLSVQALCNFLSLAKHEFYHALTGLHSLFDIPPPEEAAQASLKMYHASFTDYIVNSSRSGRFCVDARDGILEWTKLAFTWYQTIMDMSGVTDRSFEDTATVDAILPGLTWSSPETELGVSRAIKGAVLSSCWYSCVIVSPKTAPGGLLAQIKHFDFGCMRLERGLHLYHFFRWLFETDLQDNFARATPSTQLDAILLEKMMMEVDKSTKPVAFPLASFDNVHYLFVSHGAD</sequence>
<feature type="domain" description="Nephrocystin 3-like N-terminal" evidence="2">
    <location>
        <begin position="112"/>
        <end position="274"/>
    </location>
</feature>
<dbReference type="Pfam" id="PF24883">
    <property type="entry name" value="NPHP3_N"/>
    <property type="match status" value="1"/>
</dbReference>